<keyword evidence="2" id="KW-1185">Reference proteome</keyword>
<gene>
    <name evidence="1" type="ORF">IHE45_06G027000</name>
</gene>
<evidence type="ECO:0000313" key="2">
    <source>
        <dbReference type="Proteomes" id="UP000827976"/>
    </source>
</evidence>
<accession>A0ACB7VVK5</accession>
<name>A0ACB7VVK5_DIOAL</name>
<organism evidence="1 2">
    <name type="scientific">Dioscorea alata</name>
    <name type="common">Purple yam</name>
    <dbReference type="NCBI Taxonomy" id="55571"/>
    <lineage>
        <taxon>Eukaryota</taxon>
        <taxon>Viridiplantae</taxon>
        <taxon>Streptophyta</taxon>
        <taxon>Embryophyta</taxon>
        <taxon>Tracheophyta</taxon>
        <taxon>Spermatophyta</taxon>
        <taxon>Magnoliopsida</taxon>
        <taxon>Liliopsida</taxon>
        <taxon>Dioscoreales</taxon>
        <taxon>Dioscoreaceae</taxon>
        <taxon>Dioscorea</taxon>
    </lineage>
</organism>
<reference evidence="2" key="1">
    <citation type="journal article" date="2022" name="Nat. Commun.">
        <title>Chromosome evolution and the genetic basis of agronomically important traits in greater yam.</title>
        <authorList>
            <person name="Bredeson J.V."/>
            <person name="Lyons J.B."/>
            <person name="Oniyinde I.O."/>
            <person name="Okereke N.R."/>
            <person name="Kolade O."/>
            <person name="Nnabue I."/>
            <person name="Nwadili C.O."/>
            <person name="Hribova E."/>
            <person name="Parker M."/>
            <person name="Nwogha J."/>
            <person name="Shu S."/>
            <person name="Carlson J."/>
            <person name="Kariba R."/>
            <person name="Muthemba S."/>
            <person name="Knop K."/>
            <person name="Barton G.J."/>
            <person name="Sherwood A.V."/>
            <person name="Lopez-Montes A."/>
            <person name="Asiedu R."/>
            <person name="Jamnadass R."/>
            <person name="Muchugi A."/>
            <person name="Goodstein D."/>
            <person name="Egesi C.N."/>
            <person name="Featherston J."/>
            <person name="Asfaw A."/>
            <person name="Simpson G.G."/>
            <person name="Dolezel J."/>
            <person name="Hendre P.S."/>
            <person name="Van Deynze A."/>
            <person name="Kumar P.L."/>
            <person name="Obidiegwu J.E."/>
            <person name="Bhattacharjee R."/>
            <person name="Rokhsar D.S."/>
        </authorList>
    </citation>
    <scope>NUCLEOTIDE SEQUENCE [LARGE SCALE GENOMIC DNA]</scope>
    <source>
        <strain evidence="2">cv. TDa95/00328</strain>
    </source>
</reference>
<protein>
    <submittedName>
        <fullName evidence="1">Uncharacterized protein</fullName>
    </submittedName>
</protein>
<evidence type="ECO:0000313" key="1">
    <source>
        <dbReference type="EMBL" id="KAH7678946.1"/>
    </source>
</evidence>
<dbReference type="Proteomes" id="UP000827976">
    <property type="component" value="Chromosome 6"/>
</dbReference>
<sequence length="84" mass="9050">MEKLDGINPGFSLALTPDKPHSLRQGAANSRQTPHPNVVSLKRAIPVRLRSHHPLLHSLLCRGGSRSLAFSGSASPFLLSRFSG</sequence>
<comment type="caution">
    <text evidence="1">The sequence shown here is derived from an EMBL/GenBank/DDBJ whole genome shotgun (WGS) entry which is preliminary data.</text>
</comment>
<dbReference type="EMBL" id="CM037016">
    <property type="protein sequence ID" value="KAH7678946.1"/>
    <property type="molecule type" value="Genomic_DNA"/>
</dbReference>
<proteinExistence type="predicted"/>